<reference evidence="2" key="1">
    <citation type="submission" date="2020-12" db="EMBL/GenBank/DDBJ databases">
        <title>Geomonas sp. Red875, isolated from river sediment.</title>
        <authorList>
            <person name="Xu Z."/>
            <person name="Zhang Z."/>
            <person name="Masuda Y."/>
            <person name="Itoh H."/>
            <person name="Senoo K."/>
        </authorList>
    </citation>
    <scope>NUCLEOTIDE SEQUENCE</scope>
    <source>
        <strain evidence="2">Red875</strain>
    </source>
</reference>
<evidence type="ECO:0000313" key="3">
    <source>
        <dbReference type="Proteomes" id="UP000636888"/>
    </source>
</evidence>
<evidence type="ECO:0000256" key="1">
    <source>
        <dbReference type="SAM" id="SignalP"/>
    </source>
</evidence>
<evidence type="ECO:0008006" key="4">
    <source>
        <dbReference type="Google" id="ProtNLM"/>
    </source>
</evidence>
<name>A0A8J7M3F0_9BACT</name>
<proteinExistence type="predicted"/>
<dbReference type="EMBL" id="JAEMHM010000033">
    <property type="protein sequence ID" value="MBJ6727928.1"/>
    <property type="molecule type" value="Genomic_DNA"/>
</dbReference>
<keyword evidence="1" id="KW-0732">Signal</keyword>
<feature type="signal peptide" evidence="1">
    <location>
        <begin position="1"/>
        <end position="19"/>
    </location>
</feature>
<keyword evidence="3" id="KW-1185">Reference proteome</keyword>
<comment type="caution">
    <text evidence="2">The sequence shown here is derived from an EMBL/GenBank/DDBJ whole genome shotgun (WGS) entry which is preliminary data.</text>
</comment>
<protein>
    <recommendedName>
        <fullName evidence="4">Outer membrane protein beta-barrel domain-containing protein</fullName>
    </recommendedName>
</protein>
<accession>A0A8J7M3F0</accession>
<dbReference type="Proteomes" id="UP000636888">
    <property type="component" value="Unassembled WGS sequence"/>
</dbReference>
<feature type="chain" id="PRO_5035320976" description="Outer membrane protein beta-barrel domain-containing protein" evidence="1">
    <location>
        <begin position="20"/>
        <end position="186"/>
    </location>
</feature>
<gene>
    <name evidence="2" type="ORF">JFN93_24735</name>
</gene>
<dbReference type="AlphaFoldDB" id="A0A8J7M3F0"/>
<evidence type="ECO:0000313" key="2">
    <source>
        <dbReference type="EMBL" id="MBJ6727928.1"/>
    </source>
</evidence>
<sequence>MKSSFFIIAAFLLTPAAYAADLGVPKLSPPLSQSRFFDADRFLTTGGVRYSAGGDLTLEPELGVGYRALERDLPGAVAESIHNVHAQAGWRISLPETLYLSAAAKLPVFSYESTGHSIGQDITSRQSYDFSRSLRGGLSWSGEMGIHLSPRADLTLYYDQSPTGGTLPRMYQLEERIGTRIIWRFK</sequence>
<organism evidence="2 3">
    <name type="scientific">Geomesophilobacter sediminis</name>
    <dbReference type="NCBI Taxonomy" id="2798584"/>
    <lineage>
        <taxon>Bacteria</taxon>
        <taxon>Pseudomonadati</taxon>
        <taxon>Thermodesulfobacteriota</taxon>
        <taxon>Desulfuromonadia</taxon>
        <taxon>Geobacterales</taxon>
        <taxon>Geobacteraceae</taxon>
        <taxon>Geomesophilobacter</taxon>
    </lineage>
</organism>